<dbReference type="AlphaFoldDB" id="A0A7C5SWU4"/>
<evidence type="ECO:0000256" key="1">
    <source>
        <dbReference type="ARBA" id="ARBA00022722"/>
    </source>
</evidence>
<proteinExistence type="predicted"/>
<keyword evidence="3 7" id="KW-0255">Endonuclease</keyword>
<comment type="catalytic activity">
    <reaction evidence="5">
        <text>Endonucleolytic cleavage of DNA to give specific double-stranded fragments with terminal 5'-phosphates.</text>
        <dbReference type="EC" id="3.1.21.4"/>
    </reaction>
</comment>
<name>A0A7C5SWU4_9AQUI</name>
<keyword evidence="4" id="KW-0378">Hydrolase</keyword>
<evidence type="ECO:0000256" key="2">
    <source>
        <dbReference type="ARBA" id="ARBA00022747"/>
    </source>
</evidence>
<dbReference type="EC" id="3.1.21.4" evidence="6"/>
<gene>
    <name evidence="7" type="ORF">ENN04_04010</name>
</gene>
<evidence type="ECO:0000256" key="4">
    <source>
        <dbReference type="ARBA" id="ARBA00022801"/>
    </source>
</evidence>
<dbReference type="InterPro" id="IPR019045">
    <property type="entry name" value="Restrct_endonuc_II_HinfI"/>
</dbReference>
<accession>A0A7C5SWU4</accession>
<dbReference type="Pfam" id="PF09520">
    <property type="entry name" value="RE_TdeIII"/>
    <property type="match status" value="1"/>
</dbReference>
<organism evidence="7">
    <name type="scientific">Thermocrinis ruber</name>
    <dbReference type="NCBI Taxonomy" id="75906"/>
    <lineage>
        <taxon>Bacteria</taxon>
        <taxon>Pseudomonadati</taxon>
        <taxon>Aquificota</taxon>
        <taxon>Aquificia</taxon>
        <taxon>Aquificales</taxon>
        <taxon>Aquificaceae</taxon>
        <taxon>Thermocrinis</taxon>
    </lineage>
</organism>
<keyword evidence="1" id="KW-0540">Nuclease</keyword>
<dbReference type="EMBL" id="DSAC01000049">
    <property type="protein sequence ID" value="HHO73783.1"/>
    <property type="molecule type" value="Genomic_DNA"/>
</dbReference>
<reference evidence="7" key="1">
    <citation type="journal article" date="2020" name="mSystems">
        <title>Genome- and Community-Level Interaction Insights into Carbon Utilization and Element Cycling Functions of Hydrothermarchaeota in Hydrothermal Sediment.</title>
        <authorList>
            <person name="Zhou Z."/>
            <person name="Liu Y."/>
            <person name="Xu W."/>
            <person name="Pan J."/>
            <person name="Luo Z.H."/>
            <person name="Li M."/>
        </authorList>
    </citation>
    <scope>NUCLEOTIDE SEQUENCE [LARGE SCALE GENOMIC DNA]</scope>
    <source>
        <strain evidence="7">SpSt-114</strain>
    </source>
</reference>
<evidence type="ECO:0000256" key="3">
    <source>
        <dbReference type="ARBA" id="ARBA00022759"/>
    </source>
</evidence>
<dbReference type="GO" id="GO:0009307">
    <property type="term" value="P:DNA restriction-modification system"/>
    <property type="evidence" value="ECO:0007669"/>
    <property type="project" value="InterPro"/>
</dbReference>
<sequence length="259" mass="30741">MSLTEEQKRKIEEIIERSLLEKLRRYKPETFSMPFHYRLLGKDRMALYSFIQSLNTTFGTSIFEPVAEVLASFRFPVARKQFLVGDRISQKAQEEIQNIINELSFGARYPNKEEEIERIRKVAREGKAIEVKPFRVDLFLKDKNGSVHLFDLKTAKPNIGEFKNYKRILLEWIAIYLWKEPSANINSYIAIPYNPYEPEPYQRWTMRGVIDIERELKVAEEFWDFLGGDGSYEELLNCFERVGIKLRPVLDRYFSKFRS</sequence>
<evidence type="ECO:0000256" key="6">
    <source>
        <dbReference type="ARBA" id="ARBA00093790"/>
    </source>
</evidence>
<dbReference type="GO" id="GO:0003677">
    <property type="term" value="F:DNA binding"/>
    <property type="evidence" value="ECO:0007669"/>
    <property type="project" value="InterPro"/>
</dbReference>
<comment type="caution">
    <text evidence="7">The sequence shown here is derived from an EMBL/GenBank/DDBJ whole genome shotgun (WGS) entry which is preliminary data.</text>
</comment>
<evidence type="ECO:0000256" key="5">
    <source>
        <dbReference type="ARBA" id="ARBA00093760"/>
    </source>
</evidence>
<keyword evidence="2" id="KW-0680">Restriction system</keyword>
<dbReference type="GO" id="GO:0009036">
    <property type="term" value="F:type II site-specific deoxyribonuclease activity"/>
    <property type="evidence" value="ECO:0007669"/>
    <property type="project" value="InterPro"/>
</dbReference>
<evidence type="ECO:0000313" key="7">
    <source>
        <dbReference type="EMBL" id="HHO73783.1"/>
    </source>
</evidence>
<protein>
    <recommendedName>
        <fullName evidence="6">type II site-specific deoxyribonuclease</fullName>
        <ecNumber evidence="6">3.1.21.4</ecNumber>
    </recommendedName>
</protein>